<protein>
    <recommendedName>
        <fullName evidence="9">RNA (guanine-9-)-methyltransferase domain-containing protein 1</fullName>
    </recommendedName>
</protein>
<dbReference type="InterPro" id="IPR038459">
    <property type="entry name" value="MT_TRM10-typ_sf"/>
</dbReference>
<proteinExistence type="predicted"/>
<evidence type="ECO:0000256" key="2">
    <source>
        <dbReference type="ARBA" id="ARBA00022603"/>
    </source>
</evidence>
<reference evidence="12 13" key="1">
    <citation type="submission" date="2020-11" db="EMBL/GenBank/DDBJ databases">
        <authorList>
            <person name="Wallbank WR R."/>
            <person name="Pardo Diaz C."/>
            <person name="Kozak K."/>
            <person name="Martin S."/>
            <person name="Jiggins C."/>
            <person name="Moest M."/>
            <person name="Warren A I."/>
            <person name="Generalovic N T."/>
            <person name="Byers J.R.P. K."/>
            <person name="Montejo-Kovacevich G."/>
            <person name="Yen C E."/>
        </authorList>
    </citation>
    <scope>NUCLEOTIDE SEQUENCE [LARGE SCALE GENOMIC DNA]</scope>
</reference>
<dbReference type="PANTHER" id="PTHR13563">
    <property type="entry name" value="TRNA (GUANINE-9-) METHYLTRANSFERASE"/>
    <property type="match status" value="1"/>
</dbReference>
<evidence type="ECO:0000313" key="12">
    <source>
        <dbReference type="EMBL" id="CAD7077353.1"/>
    </source>
</evidence>
<keyword evidence="4" id="KW-0949">S-adenosyl-L-methionine</keyword>
<dbReference type="GO" id="GO:0097745">
    <property type="term" value="P:mitochondrial tRNA 5'-end processing"/>
    <property type="evidence" value="ECO:0007669"/>
    <property type="project" value="TreeGrafter"/>
</dbReference>
<dbReference type="Proteomes" id="UP000594454">
    <property type="component" value="Chromosome 1"/>
</dbReference>
<dbReference type="AlphaFoldDB" id="A0A7R8YLP0"/>
<dbReference type="GO" id="GO:0032259">
    <property type="term" value="P:methylation"/>
    <property type="evidence" value="ECO:0007669"/>
    <property type="project" value="UniProtKB-KW"/>
</dbReference>
<feature type="domain" description="SAM-dependent MTase TRM10-type" evidence="11">
    <location>
        <begin position="148"/>
        <end position="342"/>
    </location>
</feature>
<dbReference type="Gene3D" id="3.40.1280.30">
    <property type="match status" value="1"/>
</dbReference>
<evidence type="ECO:0000256" key="5">
    <source>
        <dbReference type="ARBA" id="ARBA00022694"/>
    </source>
</evidence>
<keyword evidence="3" id="KW-0808">Transferase</keyword>
<evidence type="ECO:0000256" key="4">
    <source>
        <dbReference type="ARBA" id="ARBA00022691"/>
    </source>
</evidence>
<name>A0A7R8YLP0_HERIL</name>
<dbReference type="InParanoid" id="A0A7R8YLP0"/>
<evidence type="ECO:0000256" key="9">
    <source>
        <dbReference type="ARBA" id="ARBA00029803"/>
    </source>
</evidence>
<keyword evidence="8" id="KW-0496">Mitochondrion</keyword>
<dbReference type="InterPro" id="IPR007356">
    <property type="entry name" value="tRNA_m1G_MeTrfase_euk"/>
</dbReference>
<evidence type="ECO:0000256" key="10">
    <source>
        <dbReference type="SAM" id="Coils"/>
    </source>
</evidence>
<evidence type="ECO:0000256" key="6">
    <source>
        <dbReference type="ARBA" id="ARBA00022946"/>
    </source>
</evidence>
<dbReference type="GO" id="GO:0005739">
    <property type="term" value="C:mitochondrion"/>
    <property type="evidence" value="ECO:0007669"/>
    <property type="project" value="UniProtKB-SubCell"/>
</dbReference>
<keyword evidence="5" id="KW-0819">tRNA processing</keyword>
<sequence length="377" mass="44541">MAFPQSSRIVSQQLISRTKVDFAANVQTSGKQSDINEEKRQKIIELEMDVLRQEGHRVPEPEFVTSSHWEQILSLKSKSARRKYYSYLWQVERKRENKEAKKEERKQKVEERRAAEREAVENNQHIIYGLGHTSFLLRIYDTTINHWNNNKLIQAMQFGPKLVFDCSYDEYMTKRESINAAKQLMLCFATNRNHTEPFDLHFCNVNFNSTTMHYLEKHIPTMREPEFPLNLHEECFTKVFPKEKLVYLTPHCKENLEEFNHDDVYIVGCMVDKVNNEPLSLAKAKKLGLRMARLPLDRYLQWKAGSGKSLTLNQMTDILLDVKKNGDWKNALRHVPTRKTFDFSTAPVRSNRVTVKKENLDRYKFNIDTWSSKVRKY</sequence>
<dbReference type="FunCoup" id="A0A7R8YLP0">
    <property type="interactions" value="1336"/>
</dbReference>
<dbReference type="EMBL" id="LR899009">
    <property type="protein sequence ID" value="CAD7077353.1"/>
    <property type="molecule type" value="Genomic_DNA"/>
</dbReference>
<accession>A0A7R8YLP0</accession>
<comment type="subcellular location">
    <subcellularLocation>
        <location evidence="1">Mitochondrion</location>
    </subcellularLocation>
</comment>
<dbReference type="FunFam" id="3.40.1280.30:FF:000003">
    <property type="entry name" value="tRNA methyltransferase 10C, mitochondrial RNase P subunit"/>
    <property type="match status" value="1"/>
</dbReference>
<dbReference type="PROSITE" id="PS51675">
    <property type="entry name" value="SAM_MT_TRM10"/>
    <property type="match status" value="1"/>
</dbReference>
<gene>
    <name evidence="12" type="ORF">HERILL_LOCUS710</name>
</gene>
<evidence type="ECO:0000256" key="8">
    <source>
        <dbReference type="ARBA" id="ARBA00023128"/>
    </source>
</evidence>
<evidence type="ECO:0000313" key="13">
    <source>
        <dbReference type="Proteomes" id="UP000594454"/>
    </source>
</evidence>
<organism evidence="12 13">
    <name type="scientific">Hermetia illucens</name>
    <name type="common">Black soldier fly</name>
    <dbReference type="NCBI Taxonomy" id="343691"/>
    <lineage>
        <taxon>Eukaryota</taxon>
        <taxon>Metazoa</taxon>
        <taxon>Ecdysozoa</taxon>
        <taxon>Arthropoda</taxon>
        <taxon>Hexapoda</taxon>
        <taxon>Insecta</taxon>
        <taxon>Pterygota</taxon>
        <taxon>Neoptera</taxon>
        <taxon>Endopterygota</taxon>
        <taxon>Diptera</taxon>
        <taxon>Brachycera</taxon>
        <taxon>Stratiomyomorpha</taxon>
        <taxon>Stratiomyidae</taxon>
        <taxon>Hermetiinae</taxon>
        <taxon>Hermetia</taxon>
    </lineage>
</organism>
<dbReference type="GO" id="GO:0008168">
    <property type="term" value="F:methyltransferase activity"/>
    <property type="evidence" value="ECO:0007669"/>
    <property type="project" value="UniProtKB-KW"/>
</dbReference>
<dbReference type="CDD" id="cd18102">
    <property type="entry name" value="Trm10_MRRP1"/>
    <property type="match status" value="1"/>
</dbReference>
<dbReference type="InterPro" id="IPR028564">
    <property type="entry name" value="MT_TRM10-typ"/>
</dbReference>
<keyword evidence="2" id="KW-0489">Methyltransferase</keyword>
<keyword evidence="7 10" id="KW-0175">Coiled coil</keyword>
<evidence type="ECO:0000256" key="1">
    <source>
        <dbReference type="ARBA" id="ARBA00004173"/>
    </source>
</evidence>
<dbReference type="OrthoDB" id="9976048at2759"/>
<dbReference type="GO" id="GO:0070131">
    <property type="term" value="P:positive regulation of mitochondrial translation"/>
    <property type="evidence" value="ECO:0007669"/>
    <property type="project" value="TreeGrafter"/>
</dbReference>
<keyword evidence="13" id="KW-1185">Reference proteome</keyword>
<dbReference type="PANTHER" id="PTHR13563:SF5">
    <property type="entry name" value="TRNA METHYLTRANSFERASE 10 HOMOLOG C"/>
    <property type="match status" value="1"/>
</dbReference>
<evidence type="ECO:0000256" key="7">
    <source>
        <dbReference type="ARBA" id="ARBA00023054"/>
    </source>
</evidence>
<evidence type="ECO:0000259" key="11">
    <source>
        <dbReference type="PROSITE" id="PS51675"/>
    </source>
</evidence>
<keyword evidence="6" id="KW-0809">Transit peptide</keyword>
<dbReference type="GO" id="GO:0000049">
    <property type="term" value="F:tRNA binding"/>
    <property type="evidence" value="ECO:0007669"/>
    <property type="project" value="TreeGrafter"/>
</dbReference>
<feature type="coiled-coil region" evidence="10">
    <location>
        <begin position="88"/>
        <end position="119"/>
    </location>
</feature>
<dbReference type="GO" id="GO:0005654">
    <property type="term" value="C:nucleoplasm"/>
    <property type="evidence" value="ECO:0007669"/>
    <property type="project" value="TreeGrafter"/>
</dbReference>
<evidence type="ECO:0000256" key="3">
    <source>
        <dbReference type="ARBA" id="ARBA00022679"/>
    </source>
</evidence>
<dbReference type="InterPro" id="IPR025812">
    <property type="entry name" value="Trm10_C_MTase_dom"/>
</dbReference>